<evidence type="ECO:0000313" key="2">
    <source>
        <dbReference type="EMBL" id="KAB1637258.1"/>
    </source>
</evidence>
<reference evidence="2 3" key="1">
    <citation type="submission" date="2019-09" db="EMBL/GenBank/DDBJ databases">
        <title>Phylogeny of genus Pseudoclavibacter and closely related genus.</title>
        <authorList>
            <person name="Li Y."/>
        </authorList>
    </citation>
    <scope>NUCLEOTIDE SEQUENCE [LARGE SCALE GENOMIC DNA]</scope>
    <source>
        <strain evidence="2 3">THG-MD12</strain>
    </source>
</reference>
<sequence>MALYDATFSRTPGFVSRRSLPRTIVATGALLLCMAAVVFAVVNFAGLMEYSKESAEEASRPRYQAMRGLGILPIAIIILAVTFGVFAVGAITGSWTRVWVREQTGTPLRKRFEGYHALSPDAFERLHAAFASGDPTRYVPLSEQTRGGDGVVFIWTADADQLAFVGMTWGSRRKATCNAPLIVLRGRQFDDLDRALRAGLTAPWVAG</sequence>
<organism evidence="2 3">
    <name type="scientific">Pseudoclavibacter terrae</name>
    <dbReference type="NCBI Taxonomy" id="1530195"/>
    <lineage>
        <taxon>Bacteria</taxon>
        <taxon>Bacillati</taxon>
        <taxon>Actinomycetota</taxon>
        <taxon>Actinomycetes</taxon>
        <taxon>Micrococcales</taxon>
        <taxon>Microbacteriaceae</taxon>
        <taxon>Pseudoclavibacter</taxon>
    </lineage>
</organism>
<protein>
    <submittedName>
        <fullName evidence="2">Uncharacterized protein</fullName>
    </submittedName>
</protein>
<dbReference type="Proteomes" id="UP000490386">
    <property type="component" value="Unassembled WGS sequence"/>
</dbReference>
<keyword evidence="1" id="KW-0472">Membrane</keyword>
<dbReference type="OrthoDB" id="5120056at2"/>
<dbReference type="AlphaFoldDB" id="A0A7J5B0L6"/>
<gene>
    <name evidence="2" type="ORF">F8O03_13340</name>
</gene>
<feature type="transmembrane region" description="Helical" evidence="1">
    <location>
        <begin position="24"/>
        <end position="48"/>
    </location>
</feature>
<evidence type="ECO:0000313" key="3">
    <source>
        <dbReference type="Proteomes" id="UP000490386"/>
    </source>
</evidence>
<proteinExistence type="predicted"/>
<comment type="caution">
    <text evidence="2">The sequence shown here is derived from an EMBL/GenBank/DDBJ whole genome shotgun (WGS) entry which is preliminary data.</text>
</comment>
<name>A0A7J5B0L6_9MICO</name>
<keyword evidence="3" id="KW-1185">Reference proteome</keyword>
<dbReference type="EMBL" id="WBJX01000004">
    <property type="protein sequence ID" value="KAB1637258.1"/>
    <property type="molecule type" value="Genomic_DNA"/>
</dbReference>
<keyword evidence="1" id="KW-1133">Transmembrane helix</keyword>
<accession>A0A7J5B0L6</accession>
<keyword evidence="1" id="KW-0812">Transmembrane</keyword>
<feature type="transmembrane region" description="Helical" evidence="1">
    <location>
        <begin position="69"/>
        <end position="91"/>
    </location>
</feature>
<evidence type="ECO:0000256" key="1">
    <source>
        <dbReference type="SAM" id="Phobius"/>
    </source>
</evidence>